<keyword evidence="1" id="KW-1133">Transmembrane helix</keyword>
<accession>A0ABR2XZL7</accession>
<dbReference type="PANTHER" id="PTHR37577:SF1">
    <property type="entry name" value="INTEGRAL MEMBRANE PROTEIN"/>
    <property type="match status" value="1"/>
</dbReference>
<feature type="transmembrane region" description="Helical" evidence="1">
    <location>
        <begin position="265"/>
        <end position="285"/>
    </location>
</feature>
<feature type="transmembrane region" description="Helical" evidence="1">
    <location>
        <begin position="165"/>
        <end position="187"/>
    </location>
</feature>
<dbReference type="EMBL" id="JARVKM010000011">
    <property type="protein sequence ID" value="KAK9779220.1"/>
    <property type="molecule type" value="Genomic_DNA"/>
</dbReference>
<feature type="transmembrane region" description="Helical" evidence="1">
    <location>
        <begin position="564"/>
        <end position="591"/>
    </location>
</feature>
<reference evidence="2 3" key="1">
    <citation type="submission" date="2024-02" db="EMBL/GenBank/DDBJ databases">
        <title>First draft genome assembly of two strains of Seiridium cardinale.</title>
        <authorList>
            <person name="Emiliani G."/>
            <person name="Scali E."/>
        </authorList>
    </citation>
    <scope>NUCLEOTIDE SEQUENCE [LARGE SCALE GENOMIC DNA]</scope>
    <source>
        <strain evidence="2 3">BM-138-000479</strain>
    </source>
</reference>
<name>A0ABR2XZL7_9PEZI</name>
<dbReference type="PANTHER" id="PTHR37577">
    <property type="entry name" value="INTEGRAL MEMBRANE PROTEIN"/>
    <property type="match status" value="1"/>
</dbReference>
<proteinExistence type="predicted"/>
<protein>
    <recommendedName>
        <fullName evidence="4">Transmembrane protein</fullName>
    </recommendedName>
</protein>
<evidence type="ECO:0000256" key="1">
    <source>
        <dbReference type="SAM" id="Phobius"/>
    </source>
</evidence>
<gene>
    <name evidence="2" type="ORF">SCAR479_03702</name>
</gene>
<evidence type="ECO:0000313" key="2">
    <source>
        <dbReference type="EMBL" id="KAK9779220.1"/>
    </source>
</evidence>
<dbReference type="Proteomes" id="UP001465668">
    <property type="component" value="Unassembled WGS sequence"/>
</dbReference>
<keyword evidence="1" id="KW-0472">Membrane</keyword>
<organism evidence="2 3">
    <name type="scientific">Seiridium cardinale</name>
    <dbReference type="NCBI Taxonomy" id="138064"/>
    <lineage>
        <taxon>Eukaryota</taxon>
        <taxon>Fungi</taxon>
        <taxon>Dikarya</taxon>
        <taxon>Ascomycota</taxon>
        <taxon>Pezizomycotina</taxon>
        <taxon>Sordariomycetes</taxon>
        <taxon>Xylariomycetidae</taxon>
        <taxon>Amphisphaeriales</taxon>
        <taxon>Sporocadaceae</taxon>
        <taxon>Seiridium</taxon>
    </lineage>
</organism>
<dbReference type="InterPro" id="IPR053018">
    <property type="entry name" value="Elsinochrome_Biosynth-Asso"/>
</dbReference>
<sequence length="595" mass="65491">MGWPSKYDGCFDKNRTLTADPDVDGQGVVASFVANGWITVAIVSCHYLFVFDPTIPPFRTKTSSSTAAAQGGQPNRDTIELSTWTPNPIDKLISDKRSQLLKPAKSKMAIFVPESLKLWLGCEQTGDALKKCVLSLCDAQLITGLSMLLSGYVTLLELEKMSLAHWYMIINLAWFSNLTHQGGLIFLRGYLYQNPSERLWRLVLMVLLLVALACAMAPTILAVQYDTYLGAQPATPAVCFFNHEVAEALFREGDINQGSITRTGAFQIGTVAFLILLLSFTTRLVKLFETSSRFVRDRIRAPIAHVLRGVLSRFITIGIDRQNMAAMFRIRLFFFENPALAIYLFLRICMDIYTSALSDVSWLLLSALFGTIQLGIQRSSVARVEEFDFGQVLPIMLLGAAVLPIRQAFVPLSPEPLMSTSSVNTSPSTRRRSSQMSSVCLTLTSTSNVAWPPEGNFLSQAIYTEDIWLLPTLFNVVAAIFLFFQLIASSGGSDAASLVVSMAFSFGVISLACCTIILVGLTVGEYPPGKVIIWFFGLQPLGAIALLARAVMMHTISFHERDQVISMLAILFSAAAILGVEYCVVCLFVILKPKK</sequence>
<evidence type="ECO:0000313" key="3">
    <source>
        <dbReference type="Proteomes" id="UP001465668"/>
    </source>
</evidence>
<feature type="transmembrane region" description="Helical" evidence="1">
    <location>
        <begin position="495"/>
        <end position="519"/>
    </location>
</feature>
<keyword evidence="1" id="KW-0812">Transmembrane</keyword>
<comment type="caution">
    <text evidence="2">The sequence shown here is derived from an EMBL/GenBank/DDBJ whole genome shotgun (WGS) entry which is preliminary data.</text>
</comment>
<keyword evidence="3" id="KW-1185">Reference proteome</keyword>
<feature type="transmembrane region" description="Helical" evidence="1">
    <location>
        <begin position="28"/>
        <end position="51"/>
    </location>
</feature>
<feature type="transmembrane region" description="Helical" evidence="1">
    <location>
        <begin position="199"/>
        <end position="223"/>
    </location>
</feature>
<feature type="transmembrane region" description="Helical" evidence="1">
    <location>
        <begin position="531"/>
        <end position="552"/>
    </location>
</feature>
<feature type="transmembrane region" description="Helical" evidence="1">
    <location>
        <begin position="467"/>
        <end position="488"/>
    </location>
</feature>
<feature type="transmembrane region" description="Helical" evidence="1">
    <location>
        <begin position="133"/>
        <end position="153"/>
    </location>
</feature>
<evidence type="ECO:0008006" key="4">
    <source>
        <dbReference type="Google" id="ProtNLM"/>
    </source>
</evidence>